<feature type="region of interest" description="Disordered" evidence="2">
    <location>
        <begin position="562"/>
        <end position="583"/>
    </location>
</feature>
<keyword evidence="5" id="KW-1185">Reference proteome</keyword>
<protein>
    <recommendedName>
        <fullName evidence="3">CCHC-type domain-containing protein</fullName>
    </recommendedName>
</protein>
<evidence type="ECO:0000256" key="1">
    <source>
        <dbReference type="PROSITE-ProRule" id="PRU00047"/>
    </source>
</evidence>
<keyword evidence="1" id="KW-0863">Zinc-finger</keyword>
<dbReference type="InterPro" id="IPR036875">
    <property type="entry name" value="Znf_CCHC_sf"/>
</dbReference>
<dbReference type="InterPro" id="IPR001878">
    <property type="entry name" value="Znf_CCHC"/>
</dbReference>
<feature type="compositionally biased region" description="Polar residues" evidence="2">
    <location>
        <begin position="139"/>
        <end position="187"/>
    </location>
</feature>
<dbReference type="EMBL" id="JFBX01000926">
    <property type="protein sequence ID" value="KXH24998.1"/>
    <property type="molecule type" value="Genomic_DNA"/>
</dbReference>
<keyword evidence="1" id="KW-0862">Zinc</keyword>
<feature type="region of interest" description="Disordered" evidence="2">
    <location>
        <begin position="119"/>
        <end position="233"/>
    </location>
</feature>
<feature type="region of interest" description="Disordered" evidence="2">
    <location>
        <begin position="255"/>
        <end position="282"/>
    </location>
</feature>
<name>A0A135RNB3_9PEZI</name>
<reference evidence="4 5" key="1">
    <citation type="submission" date="2014-02" db="EMBL/GenBank/DDBJ databases">
        <title>The genome sequence of Colletotrichum simmondsii CBS122122.</title>
        <authorList>
            <person name="Baroncelli R."/>
            <person name="Thon M.R."/>
        </authorList>
    </citation>
    <scope>NUCLEOTIDE SEQUENCE [LARGE SCALE GENOMIC DNA]</scope>
    <source>
        <strain evidence="4 5">CBS122122</strain>
    </source>
</reference>
<evidence type="ECO:0000313" key="4">
    <source>
        <dbReference type="EMBL" id="KXH24998.1"/>
    </source>
</evidence>
<dbReference type="AlphaFoldDB" id="A0A135RNB3"/>
<dbReference type="GO" id="GO:0008270">
    <property type="term" value="F:zinc ion binding"/>
    <property type="evidence" value="ECO:0007669"/>
    <property type="project" value="UniProtKB-KW"/>
</dbReference>
<proteinExistence type="predicted"/>
<dbReference type="SUPFAM" id="SSF57756">
    <property type="entry name" value="Retrovirus zinc finger-like domains"/>
    <property type="match status" value="1"/>
</dbReference>
<comment type="caution">
    <text evidence="4">The sequence shown here is derived from an EMBL/GenBank/DDBJ whole genome shotgun (WGS) entry which is preliminary data.</text>
</comment>
<feature type="compositionally biased region" description="Polar residues" evidence="2">
    <location>
        <begin position="258"/>
        <end position="282"/>
    </location>
</feature>
<keyword evidence="1" id="KW-0479">Metal-binding</keyword>
<feature type="region of interest" description="Disordered" evidence="2">
    <location>
        <begin position="588"/>
        <end position="607"/>
    </location>
</feature>
<dbReference type="GO" id="GO:0003676">
    <property type="term" value="F:nucleic acid binding"/>
    <property type="evidence" value="ECO:0007669"/>
    <property type="project" value="InterPro"/>
</dbReference>
<dbReference type="PROSITE" id="PS50158">
    <property type="entry name" value="ZF_CCHC"/>
    <property type="match status" value="1"/>
</dbReference>
<feature type="domain" description="CCHC-type" evidence="3">
    <location>
        <begin position="314"/>
        <end position="328"/>
    </location>
</feature>
<evidence type="ECO:0000259" key="3">
    <source>
        <dbReference type="PROSITE" id="PS50158"/>
    </source>
</evidence>
<accession>A0A135RNB3</accession>
<gene>
    <name evidence="4" type="ORF">CSIM01_10829</name>
</gene>
<organism evidence="4 5">
    <name type="scientific">Colletotrichum simmondsii</name>
    <dbReference type="NCBI Taxonomy" id="703756"/>
    <lineage>
        <taxon>Eukaryota</taxon>
        <taxon>Fungi</taxon>
        <taxon>Dikarya</taxon>
        <taxon>Ascomycota</taxon>
        <taxon>Pezizomycotina</taxon>
        <taxon>Sordariomycetes</taxon>
        <taxon>Hypocreomycetidae</taxon>
        <taxon>Glomerellales</taxon>
        <taxon>Glomerellaceae</taxon>
        <taxon>Colletotrichum</taxon>
        <taxon>Colletotrichum acutatum species complex</taxon>
    </lineage>
</organism>
<dbReference type="Gene3D" id="4.10.60.10">
    <property type="entry name" value="Zinc finger, CCHC-type"/>
    <property type="match status" value="1"/>
</dbReference>
<evidence type="ECO:0000313" key="5">
    <source>
        <dbReference type="Proteomes" id="UP000070328"/>
    </source>
</evidence>
<evidence type="ECO:0000256" key="2">
    <source>
        <dbReference type="SAM" id="MobiDB-lite"/>
    </source>
</evidence>
<dbReference type="Proteomes" id="UP000070328">
    <property type="component" value="Unassembled WGS sequence"/>
</dbReference>
<feature type="compositionally biased region" description="Polar residues" evidence="2">
    <location>
        <begin position="196"/>
        <end position="205"/>
    </location>
</feature>
<sequence>MSDHRHAPWLPKPNVPPAPWGNIMTFGYLGVSDKDSSYSIVNPQRGQDIVVDDRGSSIRFTAPAQRAYEPLGYIMGQAVARGRKIGGVIWFEDETLAEHPMPVFDPPATIANAQHITSTNSISNGTTFPTNPDPVHLAVQQQGWPRPPAQQTTPYFPPRQVTQQQQDPPNLPESQAGLNSPPGQTVQHLDWPSLPPWSSTTENSSKQQQKMPAPPQQESHTQIPAPTPKRRFGKHKFVSLPGLFGGSVCEESVDESGSLVSQPQSSPRTCDETSAATTASEKQTWRTVEKKKRPNVMPHPFNDKELLRHNQKKKCANCRKKGHIALDCVLPVSRGCINLCVWCNKNDHAFDDCKNPSKPTDKERLFHILVVRRANKCPVETSQSWWDLCVEASRINDPSSNAKNLGNQFRSLCESNVGFPWRAVLANRTFLAEIDEYDYVEDIKRRASTLPVVDAYTHDADLLLARRALAYERVGGVEAYAAFAKTRDNVPCTSPIPEKFIIRFGSFVWEDMEDEVDKFYNVDKTEKIDNVDSESRHSMTDRPVLVSRPFFLRNPFRPLEFDNGQRAHDDDDDAVSYTKSEKAGTWGRIERVPWPDEVEDTGGSRWE</sequence>